<accession>A0A1Y2CW79</accession>
<evidence type="ECO:0000256" key="1">
    <source>
        <dbReference type="SAM" id="MobiDB-lite"/>
    </source>
</evidence>
<feature type="compositionally biased region" description="Basic and acidic residues" evidence="1">
    <location>
        <begin position="236"/>
        <end position="247"/>
    </location>
</feature>
<dbReference type="EMBL" id="MCGO01000007">
    <property type="protein sequence ID" value="ORY50605.1"/>
    <property type="molecule type" value="Genomic_DNA"/>
</dbReference>
<evidence type="ECO:0000313" key="2">
    <source>
        <dbReference type="EMBL" id="ORY50605.1"/>
    </source>
</evidence>
<protein>
    <submittedName>
        <fullName evidence="2">Uncharacterized protein</fullName>
    </submittedName>
</protein>
<organism evidence="2 3">
    <name type="scientific">Rhizoclosmatium globosum</name>
    <dbReference type="NCBI Taxonomy" id="329046"/>
    <lineage>
        <taxon>Eukaryota</taxon>
        <taxon>Fungi</taxon>
        <taxon>Fungi incertae sedis</taxon>
        <taxon>Chytridiomycota</taxon>
        <taxon>Chytridiomycota incertae sedis</taxon>
        <taxon>Chytridiomycetes</taxon>
        <taxon>Chytridiales</taxon>
        <taxon>Chytriomycetaceae</taxon>
        <taxon>Rhizoclosmatium</taxon>
    </lineage>
</organism>
<feature type="region of interest" description="Disordered" evidence="1">
    <location>
        <begin position="236"/>
        <end position="260"/>
    </location>
</feature>
<reference evidence="2 3" key="1">
    <citation type="submission" date="2016-07" db="EMBL/GenBank/DDBJ databases">
        <title>Pervasive Adenine N6-methylation of Active Genes in Fungi.</title>
        <authorList>
            <consortium name="DOE Joint Genome Institute"/>
            <person name="Mondo S.J."/>
            <person name="Dannebaum R.O."/>
            <person name="Kuo R.C."/>
            <person name="Labutti K."/>
            <person name="Haridas S."/>
            <person name="Kuo A."/>
            <person name="Salamov A."/>
            <person name="Ahrendt S.R."/>
            <person name="Lipzen A."/>
            <person name="Sullivan W."/>
            <person name="Andreopoulos W.B."/>
            <person name="Clum A."/>
            <person name="Lindquist E."/>
            <person name="Daum C."/>
            <person name="Ramamoorthy G.K."/>
            <person name="Gryganskyi A."/>
            <person name="Culley D."/>
            <person name="Magnuson J.K."/>
            <person name="James T.Y."/>
            <person name="O'Malley M.A."/>
            <person name="Stajich J.E."/>
            <person name="Spatafora J.W."/>
            <person name="Visel A."/>
            <person name="Grigoriev I.V."/>
        </authorList>
    </citation>
    <scope>NUCLEOTIDE SEQUENCE [LARGE SCALE GENOMIC DNA]</scope>
    <source>
        <strain evidence="2 3">JEL800</strain>
    </source>
</reference>
<feature type="region of interest" description="Disordered" evidence="1">
    <location>
        <begin position="51"/>
        <end position="181"/>
    </location>
</feature>
<proteinExistence type="predicted"/>
<feature type="compositionally biased region" description="Polar residues" evidence="1">
    <location>
        <begin position="167"/>
        <end position="181"/>
    </location>
</feature>
<sequence>MQLENQSHQQILPSNHPEYLKLQEENLRLKKELKQTKKELSEARSMLQLIEQQQAFPQRSQSSSSSFMSTQQQSSVASNQESSSNTQKIPLKDFDDSESLMLDFNSDGFPDNSSSCSGSSLDTLEPITHSSRSQQKILDRDSDSDSDSDSEAESVIFARPQRFAKNPISSQRGELNTTPASTSRLLTTPTYQKSSTSLVPANSTTLLSLHSGKFVATPKAEREKIEQAHLKKFDALKKQQLDKDKPETAASSPKKGEMAKVNLGMHTQGIGSRESRKRTSSTLTEIQEMSRMKSFPSATSAPVISNTGSASSAPVEFVLIVRNYALTTKSAKDAKSSIMLNILLQLLSLESPTVNQLLQTKPDIDYLKKTITLHQDPTLVTVEQDSMRITGLQFALPFKSTDEFIQEAQKLEEVSHVQKLPNDAQEIIFDVETGKAKGKDWEYCLKHYLPLIGSDLLSEEDVSRFKIDTVCMETTSRQQSQPTVLFPPKEEVLEDMLKLSTNNRPERFEFWERRLATAIQPLLRCPNCKCNEPSMRSHGVGGNVLSFGARRIQLGCQACTKKCRLEESMKAAGPSTAHTLETIQAAYSTLQPAAKHTGMASKTAGPKQTTLKFQSTAKQSAKPPSKRLRPSSSSGDASDADSDIMEVFQDAMSGKVQD</sequence>
<feature type="compositionally biased region" description="Polar residues" evidence="1">
    <location>
        <begin position="606"/>
        <end position="619"/>
    </location>
</feature>
<comment type="caution">
    <text evidence="2">The sequence shown here is derived from an EMBL/GenBank/DDBJ whole genome shotgun (WGS) entry which is preliminary data.</text>
</comment>
<dbReference type="Proteomes" id="UP000193642">
    <property type="component" value="Unassembled WGS sequence"/>
</dbReference>
<evidence type="ECO:0000313" key="3">
    <source>
        <dbReference type="Proteomes" id="UP000193642"/>
    </source>
</evidence>
<name>A0A1Y2CW79_9FUNG</name>
<dbReference type="OrthoDB" id="2183036at2759"/>
<feature type="region of interest" description="Disordered" evidence="1">
    <location>
        <begin position="594"/>
        <end position="658"/>
    </location>
</feature>
<feature type="compositionally biased region" description="Low complexity" evidence="1">
    <location>
        <begin position="52"/>
        <end position="84"/>
    </location>
</feature>
<keyword evidence="3" id="KW-1185">Reference proteome</keyword>
<gene>
    <name evidence="2" type="ORF">BCR33DRAFT_847037</name>
</gene>
<dbReference type="AlphaFoldDB" id="A0A1Y2CW79"/>